<accession>A0A9Q9AR30</accession>
<name>A0A9Q9AR30_9PEZI</name>
<protein>
    <submittedName>
        <fullName evidence="1">Uncharacterized protein</fullName>
    </submittedName>
</protein>
<reference evidence="1" key="1">
    <citation type="submission" date="2022-06" db="EMBL/GenBank/DDBJ databases">
        <title>Complete genome sequences of two strains of the flax pathogen Septoria linicola.</title>
        <authorList>
            <person name="Lapalu N."/>
            <person name="Simon A."/>
            <person name="Demenou B."/>
            <person name="Paumier D."/>
            <person name="Guillot M.-P."/>
            <person name="Gout L."/>
            <person name="Valade R."/>
        </authorList>
    </citation>
    <scope>NUCLEOTIDE SEQUENCE</scope>
    <source>
        <strain evidence="1">SE15195</strain>
    </source>
</reference>
<evidence type="ECO:0000313" key="2">
    <source>
        <dbReference type="Proteomes" id="UP001056384"/>
    </source>
</evidence>
<dbReference type="Proteomes" id="UP001056384">
    <property type="component" value="Chromosome 5"/>
</dbReference>
<keyword evidence="2" id="KW-1185">Reference proteome</keyword>
<evidence type="ECO:0000313" key="1">
    <source>
        <dbReference type="EMBL" id="USW53869.1"/>
    </source>
</evidence>
<dbReference type="EMBL" id="CP099422">
    <property type="protein sequence ID" value="USW53869.1"/>
    <property type="molecule type" value="Genomic_DNA"/>
</dbReference>
<sequence>MSSDERTSTADPQTFASYLHVDVNASKMMPTVASTAKPEGVQKKLRKGTKSCLPSAVIVLLGLIGYGRLDPPSADISLLGHDEDSDPILRTRGAIEQGARTKIAGRLSAKCCAALDSLIASAQSSTCSDPIVLPYFGTLSINPLRIADPELQKQASSANISVPADAEVQATPRYASGVSNLSDSLVAPVVHESNLNSAFVYQGPFLPSNDESHWLSNTGHSSTIGDMDWTATQHFGEDSDWSWLNSDLPPTLL</sequence>
<dbReference type="AlphaFoldDB" id="A0A9Q9AR30"/>
<organism evidence="1 2">
    <name type="scientific">Septoria linicola</name>
    <dbReference type="NCBI Taxonomy" id="215465"/>
    <lineage>
        <taxon>Eukaryota</taxon>
        <taxon>Fungi</taxon>
        <taxon>Dikarya</taxon>
        <taxon>Ascomycota</taxon>
        <taxon>Pezizomycotina</taxon>
        <taxon>Dothideomycetes</taxon>
        <taxon>Dothideomycetidae</taxon>
        <taxon>Mycosphaerellales</taxon>
        <taxon>Mycosphaerellaceae</taxon>
        <taxon>Septoria</taxon>
    </lineage>
</organism>
<proteinExistence type="predicted"/>
<gene>
    <name evidence="1" type="ORF">Slin15195_G071880</name>
</gene>